<keyword evidence="2" id="KW-1185">Reference proteome</keyword>
<gene>
    <name evidence="1" type="ORF">PACTADRAFT_47718</name>
</gene>
<protein>
    <submittedName>
        <fullName evidence="1">Uncharacterized protein</fullName>
    </submittedName>
</protein>
<sequence>MAQMDLAFEFFYEYQLLGLLIEKEKYAAAAPKKAPYRPRLSSINMIFSREDYLHLEKFF</sequence>
<dbReference type="EMBL" id="KV454011">
    <property type="protein sequence ID" value="ODV97879.1"/>
    <property type="molecule type" value="Genomic_DNA"/>
</dbReference>
<accession>A0A1E4U1L8</accession>
<evidence type="ECO:0000313" key="2">
    <source>
        <dbReference type="Proteomes" id="UP000094236"/>
    </source>
</evidence>
<dbReference type="AlphaFoldDB" id="A0A1E4U1L8"/>
<proteinExistence type="predicted"/>
<organism evidence="1 2">
    <name type="scientific">Pachysolen tannophilus NRRL Y-2460</name>
    <dbReference type="NCBI Taxonomy" id="669874"/>
    <lineage>
        <taxon>Eukaryota</taxon>
        <taxon>Fungi</taxon>
        <taxon>Dikarya</taxon>
        <taxon>Ascomycota</taxon>
        <taxon>Saccharomycotina</taxon>
        <taxon>Pichiomycetes</taxon>
        <taxon>Pachysolenaceae</taxon>
        <taxon>Pachysolen</taxon>
    </lineage>
</organism>
<dbReference type="Proteomes" id="UP000094236">
    <property type="component" value="Unassembled WGS sequence"/>
</dbReference>
<reference evidence="2" key="1">
    <citation type="submission" date="2016-05" db="EMBL/GenBank/DDBJ databases">
        <title>Comparative genomics of biotechnologically important yeasts.</title>
        <authorList>
            <consortium name="DOE Joint Genome Institute"/>
            <person name="Riley R."/>
            <person name="Haridas S."/>
            <person name="Wolfe K.H."/>
            <person name="Lopes M.R."/>
            <person name="Hittinger C.T."/>
            <person name="Goker M."/>
            <person name="Salamov A."/>
            <person name="Wisecaver J."/>
            <person name="Long T.M."/>
            <person name="Aerts A.L."/>
            <person name="Barry K."/>
            <person name="Choi C."/>
            <person name="Clum A."/>
            <person name="Coughlan A.Y."/>
            <person name="Deshpande S."/>
            <person name="Douglass A.P."/>
            <person name="Hanson S.J."/>
            <person name="Klenk H.-P."/>
            <person name="Labutti K."/>
            <person name="Lapidus A."/>
            <person name="Lindquist E."/>
            <person name="Lipzen A."/>
            <person name="Meier-Kolthoff J.P."/>
            <person name="Ohm R.A."/>
            <person name="Otillar R.P."/>
            <person name="Pangilinan J."/>
            <person name="Peng Y."/>
            <person name="Rokas A."/>
            <person name="Rosa C.A."/>
            <person name="Scheuner C."/>
            <person name="Sibirny A.A."/>
            <person name="Slot J.C."/>
            <person name="Stielow J.B."/>
            <person name="Sun H."/>
            <person name="Kurtzman C.P."/>
            <person name="Blackwell M."/>
            <person name="Grigoriev I.V."/>
            <person name="Jeffries T.W."/>
        </authorList>
    </citation>
    <scope>NUCLEOTIDE SEQUENCE [LARGE SCALE GENOMIC DNA]</scope>
    <source>
        <strain evidence="2">NRRL Y-2460</strain>
    </source>
</reference>
<evidence type="ECO:0000313" key="1">
    <source>
        <dbReference type="EMBL" id="ODV97879.1"/>
    </source>
</evidence>
<name>A0A1E4U1L8_PACTA</name>